<accession>A0ACC1MX23</accession>
<dbReference type="Proteomes" id="UP001143910">
    <property type="component" value="Unassembled WGS sequence"/>
</dbReference>
<sequence>MRHNSLDFCSFKTTNIPDEKTERSHEENQERAYIVASRRTDRSLEARVQSARMASDIHKQRTGKSFRISEDIVMQEDMYEEEDDDPPRSYRMLGLNMQTACPDMNYRVEAYLSNKVTMSAMLAGTNDEWRQNAVNKLFDEMFPHVSFNPQPTASSHSPPAQQQQQQPMHPHYTQASNALHNTRDYSTIGQCPPLAYITRQDSGIGLPSPPARSDNSPNFGFSSSAFITELVPEARMIIGGAGVIPNYEPAQNWSSLDSSFHMPGTDGSTGDEQLPSPIVGDADPSASVLSIDLTPIPPLWVPQNVEFIVDHCKKDWLLDNVDLAHFRFMAMILKNVPSVIEHAYEGLRPGGWIEFQELLGRTFCDDDTMKPEDPFKVLYDLAGQAYSKLGLRKALPGELESMVLAAGLENIHCRVIKVPIIT</sequence>
<protein>
    <submittedName>
        <fullName evidence="1">Uncharacterized protein</fullName>
    </submittedName>
</protein>
<evidence type="ECO:0000313" key="1">
    <source>
        <dbReference type="EMBL" id="KAJ2971572.1"/>
    </source>
</evidence>
<evidence type="ECO:0000313" key="2">
    <source>
        <dbReference type="Proteomes" id="UP001143910"/>
    </source>
</evidence>
<keyword evidence="2" id="KW-1185">Reference proteome</keyword>
<reference evidence="1" key="1">
    <citation type="submission" date="2022-08" db="EMBL/GenBank/DDBJ databases">
        <title>Genome Sequence of Lecanicillium fungicola.</title>
        <authorList>
            <person name="Buettner E."/>
        </authorList>
    </citation>
    <scope>NUCLEOTIDE SEQUENCE</scope>
    <source>
        <strain evidence="1">Babe33</strain>
    </source>
</reference>
<gene>
    <name evidence="1" type="ORF">NQ176_g7624</name>
</gene>
<dbReference type="EMBL" id="JANJQO010001317">
    <property type="protein sequence ID" value="KAJ2971572.1"/>
    <property type="molecule type" value="Genomic_DNA"/>
</dbReference>
<proteinExistence type="predicted"/>
<comment type="caution">
    <text evidence="1">The sequence shown here is derived from an EMBL/GenBank/DDBJ whole genome shotgun (WGS) entry which is preliminary data.</text>
</comment>
<organism evidence="1 2">
    <name type="scientific">Zarea fungicola</name>
    <dbReference type="NCBI Taxonomy" id="93591"/>
    <lineage>
        <taxon>Eukaryota</taxon>
        <taxon>Fungi</taxon>
        <taxon>Dikarya</taxon>
        <taxon>Ascomycota</taxon>
        <taxon>Pezizomycotina</taxon>
        <taxon>Sordariomycetes</taxon>
        <taxon>Hypocreomycetidae</taxon>
        <taxon>Hypocreales</taxon>
        <taxon>Cordycipitaceae</taxon>
        <taxon>Zarea</taxon>
    </lineage>
</organism>
<name>A0ACC1MX23_9HYPO</name>